<dbReference type="EMBL" id="MEZK01000010">
    <property type="protein sequence ID" value="OGD63330.1"/>
    <property type="molecule type" value="Genomic_DNA"/>
</dbReference>
<reference evidence="2 3" key="1">
    <citation type="journal article" date="2016" name="Nat. Commun.">
        <title>Thousands of microbial genomes shed light on interconnected biogeochemical processes in an aquifer system.</title>
        <authorList>
            <person name="Anantharaman K."/>
            <person name="Brown C.T."/>
            <person name="Hug L.A."/>
            <person name="Sharon I."/>
            <person name="Castelle C.J."/>
            <person name="Probst A.J."/>
            <person name="Thomas B.C."/>
            <person name="Singh A."/>
            <person name="Wilkins M.J."/>
            <person name="Karaoz U."/>
            <person name="Brodie E.L."/>
            <person name="Williams K.H."/>
            <person name="Hubbard S.S."/>
            <person name="Banfield J.F."/>
        </authorList>
    </citation>
    <scope>NUCLEOTIDE SEQUENCE [LARGE SCALE GENOMIC DNA]</scope>
</reference>
<gene>
    <name evidence="2" type="ORF">A2160_02490</name>
</gene>
<dbReference type="Proteomes" id="UP000177006">
    <property type="component" value="Unassembled WGS sequence"/>
</dbReference>
<dbReference type="Gene3D" id="1.50.10.20">
    <property type="match status" value="1"/>
</dbReference>
<name>A0A1F5E7M9_9BACT</name>
<dbReference type="AlphaFoldDB" id="A0A1F5E7M9"/>
<feature type="transmembrane region" description="Helical" evidence="1">
    <location>
        <begin position="361"/>
        <end position="379"/>
    </location>
</feature>
<evidence type="ECO:0000313" key="2">
    <source>
        <dbReference type="EMBL" id="OGD63330.1"/>
    </source>
</evidence>
<dbReference type="InterPro" id="IPR008928">
    <property type="entry name" value="6-hairpin_glycosidase_sf"/>
</dbReference>
<sequence>MNCLLTNIEKSRQLAINWLLNSGIQNFDPKDEHLGGFNAWYDEKNDYYPFIYAEITGYLVNLHLFLYDQTKEKKYLERAILAGDWILRNQSYHSVIQCLFSVHQTIFNHKANYAYAFDNGIIINSLTNLYQISKDEKYLEAAKDVATWLINNLQKNNGSFYYAYDILKNRFYEDEERISWSTTSGSFIAKMAIGLLNLFDVTQKALFKRAALRLLNYSACFQREAGNFYSYPVYKGTHFHPHSYSLEAFLICGFYLNDQKMLGIAKKGIFWNFSHQKRNGAFPRKWHQGKFIYRERIDILAQNLRLGILARYLGFFDEANFDPKLERTAKRLLSFQSGHKNIKAYGGFNFDGNQKKRLNHVNVWVTAFAIQALIYYLLWQRKQLTLAPFLFV</sequence>
<comment type="caution">
    <text evidence="2">The sequence shown here is derived from an EMBL/GenBank/DDBJ whole genome shotgun (WGS) entry which is preliminary data.</text>
</comment>
<keyword evidence="1" id="KW-0812">Transmembrane</keyword>
<organism evidence="2 3">
    <name type="scientific">Candidatus Beckwithbacteria bacterium RBG_13_42_9</name>
    <dbReference type="NCBI Taxonomy" id="1797457"/>
    <lineage>
        <taxon>Bacteria</taxon>
        <taxon>Candidatus Beckwithiibacteriota</taxon>
    </lineage>
</organism>
<keyword evidence="1" id="KW-1133">Transmembrane helix</keyword>
<protein>
    <submittedName>
        <fullName evidence="2">Uncharacterized protein</fullName>
    </submittedName>
</protein>
<dbReference type="STRING" id="1797457.A2160_02490"/>
<accession>A0A1F5E7M9</accession>
<dbReference type="Pfam" id="PF03663">
    <property type="entry name" value="Glyco_hydro_76"/>
    <property type="match status" value="1"/>
</dbReference>
<dbReference type="SUPFAM" id="SSF48208">
    <property type="entry name" value="Six-hairpin glycosidases"/>
    <property type="match status" value="1"/>
</dbReference>
<proteinExistence type="predicted"/>
<dbReference type="GO" id="GO:0005975">
    <property type="term" value="P:carbohydrate metabolic process"/>
    <property type="evidence" value="ECO:0007669"/>
    <property type="project" value="InterPro"/>
</dbReference>
<keyword evidence="1" id="KW-0472">Membrane</keyword>
<evidence type="ECO:0000256" key="1">
    <source>
        <dbReference type="SAM" id="Phobius"/>
    </source>
</evidence>
<evidence type="ECO:0000313" key="3">
    <source>
        <dbReference type="Proteomes" id="UP000177006"/>
    </source>
</evidence>
<dbReference type="InterPro" id="IPR005198">
    <property type="entry name" value="Glyco_hydro_76"/>
</dbReference>